<protein>
    <submittedName>
        <fullName evidence="3">Glucosamine-6-phosphate isomerase</fullName>
    </submittedName>
</protein>
<dbReference type="RefSeq" id="WP_067456120.1">
    <property type="nucleotide sequence ID" value="NZ_LVVY01000086.1"/>
</dbReference>
<evidence type="ECO:0000256" key="1">
    <source>
        <dbReference type="ARBA" id="ARBA00022801"/>
    </source>
</evidence>
<dbReference type="GO" id="GO:0005737">
    <property type="term" value="C:cytoplasm"/>
    <property type="evidence" value="ECO:0007669"/>
    <property type="project" value="TreeGrafter"/>
</dbReference>
<comment type="caution">
    <text evidence="3">The sequence shown here is derived from an EMBL/GenBank/DDBJ whole genome shotgun (WGS) entry which is preliminary data.</text>
</comment>
<keyword evidence="1" id="KW-0378">Hydrolase</keyword>
<dbReference type="GO" id="GO:0005975">
    <property type="term" value="P:carbohydrate metabolic process"/>
    <property type="evidence" value="ECO:0007669"/>
    <property type="project" value="InterPro"/>
</dbReference>
<accession>A0A178HXC1</accession>
<dbReference type="CDD" id="cd01399">
    <property type="entry name" value="GlcN6P_deaminase"/>
    <property type="match status" value="1"/>
</dbReference>
<dbReference type="EMBL" id="LVVY01000086">
    <property type="protein sequence ID" value="OAM77110.1"/>
    <property type="molecule type" value="Genomic_DNA"/>
</dbReference>
<dbReference type="GO" id="GO:0016853">
    <property type="term" value="F:isomerase activity"/>
    <property type="evidence" value="ECO:0007669"/>
    <property type="project" value="UniProtKB-KW"/>
</dbReference>
<dbReference type="AlphaFoldDB" id="A0A178HXC1"/>
<dbReference type="GO" id="GO:0019262">
    <property type="term" value="P:N-acetylneuraminate catabolic process"/>
    <property type="evidence" value="ECO:0007669"/>
    <property type="project" value="TreeGrafter"/>
</dbReference>
<organism evidence="3 4">
    <name type="scientific">Devosia elaeis</name>
    <dbReference type="NCBI Taxonomy" id="1770058"/>
    <lineage>
        <taxon>Bacteria</taxon>
        <taxon>Pseudomonadati</taxon>
        <taxon>Pseudomonadota</taxon>
        <taxon>Alphaproteobacteria</taxon>
        <taxon>Hyphomicrobiales</taxon>
        <taxon>Devosiaceae</taxon>
        <taxon>Devosia</taxon>
    </lineage>
</organism>
<dbReference type="OrthoDB" id="9791139at2"/>
<keyword evidence="3" id="KW-0413">Isomerase</keyword>
<dbReference type="InterPro" id="IPR018321">
    <property type="entry name" value="Glucosamine6P_isomerase_CS"/>
</dbReference>
<gene>
    <name evidence="3" type="ORF">A3840_10780</name>
</gene>
<dbReference type="InterPro" id="IPR037171">
    <property type="entry name" value="NagB/RpiA_transferase-like"/>
</dbReference>
<evidence type="ECO:0000313" key="4">
    <source>
        <dbReference type="Proteomes" id="UP000078389"/>
    </source>
</evidence>
<reference evidence="3 4" key="1">
    <citation type="submission" date="2016-03" db="EMBL/GenBank/DDBJ databases">
        <title>Genome sequencing of Devosia sp. S37.</title>
        <authorList>
            <person name="Mohd Nor M."/>
        </authorList>
    </citation>
    <scope>NUCLEOTIDE SEQUENCE [LARGE SCALE GENOMIC DNA]</scope>
    <source>
        <strain evidence="3 4">S37</strain>
    </source>
</reference>
<dbReference type="PANTHER" id="PTHR11280:SF5">
    <property type="entry name" value="GLUCOSAMINE-6-PHOSPHATE ISOMERASE"/>
    <property type="match status" value="1"/>
</dbReference>
<evidence type="ECO:0000313" key="3">
    <source>
        <dbReference type="EMBL" id="OAM77110.1"/>
    </source>
</evidence>
<dbReference type="Proteomes" id="UP000078389">
    <property type="component" value="Unassembled WGS sequence"/>
</dbReference>
<dbReference type="GO" id="GO:0006043">
    <property type="term" value="P:glucosamine catabolic process"/>
    <property type="evidence" value="ECO:0007669"/>
    <property type="project" value="TreeGrafter"/>
</dbReference>
<dbReference type="InterPro" id="IPR004547">
    <property type="entry name" value="Glucosamine6P_isomerase"/>
</dbReference>
<proteinExistence type="predicted"/>
<name>A0A178HXC1_9HYPH</name>
<dbReference type="GO" id="GO:0006046">
    <property type="term" value="P:N-acetylglucosamine catabolic process"/>
    <property type="evidence" value="ECO:0007669"/>
    <property type="project" value="TreeGrafter"/>
</dbReference>
<dbReference type="InterPro" id="IPR006148">
    <property type="entry name" value="Glc/Gal-6P_isomerase"/>
</dbReference>
<dbReference type="Pfam" id="PF01182">
    <property type="entry name" value="Glucosamine_iso"/>
    <property type="match status" value="1"/>
</dbReference>
<keyword evidence="4" id="KW-1185">Reference proteome</keyword>
<dbReference type="Gene3D" id="3.40.50.1360">
    <property type="match status" value="1"/>
</dbReference>
<dbReference type="PROSITE" id="PS01161">
    <property type="entry name" value="GLC_GALNAC_ISOMERASE"/>
    <property type="match status" value="1"/>
</dbReference>
<dbReference type="GO" id="GO:0042802">
    <property type="term" value="F:identical protein binding"/>
    <property type="evidence" value="ECO:0007669"/>
    <property type="project" value="TreeGrafter"/>
</dbReference>
<feature type="domain" description="Glucosamine/galactosamine-6-phosphate isomerase" evidence="2">
    <location>
        <begin position="13"/>
        <end position="231"/>
    </location>
</feature>
<dbReference type="STRING" id="1770058.A3840_10780"/>
<evidence type="ECO:0000259" key="2">
    <source>
        <dbReference type="Pfam" id="PF01182"/>
    </source>
</evidence>
<dbReference type="SUPFAM" id="SSF100950">
    <property type="entry name" value="NagB/RpiA/CoA transferase-like"/>
    <property type="match status" value="1"/>
</dbReference>
<dbReference type="PANTHER" id="PTHR11280">
    <property type="entry name" value="GLUCOSAMINE-6-PHOSPHATE ISOMERASE"/>
    <property type="match status" value="1"/>
</dbReference>
<sequence length="244" mass="25470">MNKPDFRVFPSPAAIADAVAAYLAERLTAQPATRLGLATGNTFVPIYARLVARYRAGGFSFVRAASFNLDEYVGLPAGHPASFRAYMQAHLFDHVDLPAGKGALPGVEGDIEAACQAYEAAIGSEGGIDLQMLGIGRNGHIGFNEPGSPFDSRTRQVDLAPSTREANKGDFPAGEVVPPTAVTMGIGTILEAREIVLVAIGAAKAEALDRAFRQEASPDCPASALQSHGRVTIFCDSEAAGALA</sequence>
<dbReference type="GO" id="GO:0004342">
    <property type="term" value="F:glucosamine-6-phosphate deaminase activity"/>
    <property type="evidence" value="ECO:0007669"/>
    <property type="project" value="InterPro"/>
</dbReference>